<dbReference type="Proteomes" id="UP000518300">
    <property type="component" value="Unassembled WGS sequence"/>
</dbReference>
<protein>
    <recommendedName>
        <fullName evidence="4">HYR domain-containing protein</fullName>
    </recommendedName>
</protein>
<evidence type="ECO:0008006" key="4">
    <source>
        <dbReference type="Google" id="ProtNLM"/>
    </source>
</evidence>
<organism evidence="2 3">
    <name type="scientific">Pyxidicoccus fallax</name>
    <dbReference type="NCBI Taxonomy" id="394095"/>
    <lineage>
        <taxon>Bacteria</taxon>
        <taxon>Pseudomonadati</taxon>
        <taxon>Myxococcota</taxon>
        <taxon>Myxococcia</taxon>
        <taxon>Myxococcales</taxon>
        <taxon>Cystobacterineae</taxon>
        <taxon>Myxococcaceae</taxon>
        <taxon>Pyxidicoccus</taxon>
    </lineage>
</organism>
<dbReference type="EMBL" id="JABBJJ010000482">
    <property type="protein sequence ID" value="NMO22835.1"/>
    <property type="molecule type" value="Genomic_DNA"/>
</dbReference>
<evidence type="ECO:0000313" key="3">
    <source>
        <dbReference type="Proteomes" id="UP000518300"/>
    </source>
</evidence>
<evidence type="ECO:0000313" key="2">
    <source>
        <dbReference type="EMBL" id="NMO22835.1"/>
    </source>
</evidence>
<accession>A0A848LXN9</accession>
<name>A0A848LXN9_9BACT</name>
<keyword evidence="1" id="KW-0732">Signal</keyword>
<gene>
    <name evidence="2" type="ORF">HG543_49460</name>
</gene>
<proteinExistence type="predicted"/>
<reference evidence="2 3" key="1">
    <citation type="submission" date="2020-04" db="EMBL/GenBank/DDBJ databases">
        <title>Draft genome of Pyxidicoccus fallax type strain.</title>
        <authorList>
            <person name="Whitworth D.E."/>
        </authorList>
    </citation>
    <scope>NUCLEOTIDE SEQUENCE [LARGE SCALE GENOMIC DNA]</scope>
    <source>
        <strain evidence="2 3">DSM 14698</strain>
    </source>
</reference>
<sequence>MNRHLASVLAATALSAVVYGAPASAQSRTPWQMHHGLEITESNPLGLVPFSCTPSRNGDPCEYDVATIPPVGDPAWGPAPDGEIIDFLVYPSNVCSAPVTCMAYGDFTYFQSFVRIPADFVVTDFTIVFDGMDDGSRVSIYNSSYPNGIVIPGSYVYHNEWGTANLGAYVRAGEVNRVVVTQVDDCCIHNNMREAWVQLNGRPVELVMGAPPELTMCNMPRYSNRSLQKICAWTRATEEGVSLANVSLTINDGAPIRLSPDESGGYAVTWMNLPEGTHDIRVTATDEHGRATLQQKTVTVDLTPPVLSVLAPAQDAVCASPVVDVTTHVQDATPTQVTTQWVQSSSVESGTGTITHTVDLVNRGWNSVLISATDAAGNTSELDYSVNVAE</sequence>
<feature type="chain" id="PRO_5032955073" description="HYR domain-containing protein" evidence="1">
    <location>
        <begin position="21"/>
        <end position="390"/>
    </location>
</feature>
<dbReference type="AlphaFoldDB" id="A0A848LXN9"/>
<dbReference type="InterPro" id="IPR013783">
    <property type="entry name" value="Ig-like_fold"/>
</dbReference>
<dbReference type="RefSeq" id="WP_169351959.1">
    <property type="nucleotide sequence ID" value="NZ_JABBJJ010000482.1"/>
</dbReference>
<evidence type="ECO:0000256" key="1">
    <source>
        <dbReference type="SAM" id="SignalP"/>
    </source>
</evidence>
<dbReference type="Gene3D" id="2.60.40.10">
    <property type="entry name" value="Immunoglobulins"/>
    <property type="match status" value="2"/>
</dbReference>
<comment type="caution">
    <text evidence="2">The sequence shown here is derived from an EMBL/GenBank/DDBJ whole genome shotgun (WGS) entry which is preliminary data.</text>
</comment>
<feature type="signal peptide" evidence="1">
    <location>
        <begin position="1"/>
        <end position="20"/>
    </location>
</feature>
<keyword evidence="3" id="KW-1185">Reference proteome</keyword>